<keyword evidence="3" id="KW-1185">Reference proteome</keyword>
<dbReference type="Gene3D" id="2.60.120.430">
    <property type="entry name" value="Galactose-binding lectin"/>
    <property type="match status" value="1"/>
</dbReference>
<reference evidence="2 3" key="1">
    <citation type="submission" date="2019-03" db="EMBL/GenBank/DDBJ databases">
        <title>Genomic Encyclopedia of Type Strains, Phase IV (KMG-IV): sequencing the most valuable type-strain genomes for metagenomic binning, comparative biology and taxonomic classification.</title>
        <authorList>
            <person name="Goeker M."/>
        </authorList>
    </citation>
    <scope>NUCLEOTIDE SEQUENCE [LARGE SCALE GENOMIC DNA]</scope>
    <source>
        <strain evidence="2 3">DSM 21944</strain>
    </source>
</reference>
<dbReference type="OrthoDB" id="8431581at2"/>
<dbReference type="EMBL" id="SMAF01000001">
    <property type="protein sequence ID" value="TCT01342.1"/>
    <property type="molecule type" value="Genomic_DNA"/>
</dbReference>
<organism evidence="2 3">
    <name type="scientific">Pseudofulvimonas gallinarii</name>
    <dbReference type="NCBI Taxonomy" id="634155"/>
    <lineage>
        <taxon>Bacteria</taxon>
        <taxon>Pseudomonadati</taxon>
        <taxon>Pseudomonadota</taxon>
        <taxon>Gammaproteobacteria</taxon>
        <taxon>Lysobacterales</taxon>
        <taxon>Rhodanobacteraceae</taxon>
        <taxon>Pseudofulvimonas</taxon>
    </lineage>
</organism>
<sequence length="679" mass="72650">MKSKVLLATLAFAFGAGTTQAQPTLVIYDDALQNGFLDWSWVDPPGDLNLSSTAAVHSGTHAIHFRAHSWQGVSFHWPGAALTTAQWPELRLWVRGTAGGEQLQVSLQQDATLVAQANLAGFVGGGSIAAGQYRLATIRFTDPPLNFNGSFNRINITDASGNAPAAPQVVYLDTLALRGEGGPDPIFANGFEGAGASGLVITRDVAIDGITGDRFEWKDSGGLTRSAVLAHNNGGTAAGGSRGGELREFRYQTPQGQRHVRAPATGAGGFGYVVAHPQSHDHCTGGGDSSSLGHFTPGQFQRVFEGRHHAILRFTQAYPRYCTRNAPAQQYNLPVTIDWLIANGRDHPLWSITWDMSAIPVNRLEDDARAPYGELLFDGATSFATASTIAGVGWGDRYRFATTTAPFTFNSHWTWNQPNTVPYVKLWTSAVDATMGTVATQTITQQDAGGYWGTTRWNTTSAAGNACASPNHRMPCDYNWPFQSINYSIYPFNPDQATNSTRLAWGTNFGFLGGQTYDTHGYLGTASGWPKKNYSTYIVLGTHSADPVGAQVSQVEASQGLALTATTGSVVASGPSGVNDATVRTYTPSGYDPVYGALRFNASGNQLTANIAVGAGTLRNPLLIIGNYTGALPTTLRLNGQVLVRDQDWLPSLRAGSQQVWITLRRDLTGATNSLQLQP</sequence>
<comment type="caution">
    <text evidence="2">The sequence shown here is derived from an EMBL/GenBank/DDBJ whole genome shotgun (WGS) entry which is preliminary data.</text>
</comment>
<keyword evidence="1" id="KW-0732">Signal</keyword>
<feature type="chain" id="PRO_5030100350" evidence="1">
    <location>
        <begin position="22"/>
        <end position="679"/>
    </location>
</feature>
<evidence type="ECO:0000313" key="3">
    <source>
        <dbReference type="Proteomes" id="UP000294599"/>
    </source>
</evidence>
<dbReference type="Proteomes" id="UP000294599">
    <property type="component" value="Unassembled WGS sequence"/>
</dbReference>
<protein>
    <submittedName>
        <fullName evidence="2">Uncharacterized protein</fullName>
    </submittedName>
</protein>
<accession>A0A4S3L079</accession>
<name>A0A4S3L079_9GAMM</name>
<gene>
    <name evidence="2" type="ORF">EDC25_101209</name>
</gene>
<dbReference type="RefSeq" id="WP_123520703.1">
    <property type="nucleotide sequence ID" value="NZ_JBHLWF010000005.1"/>
</dbReference>
<dbReference type="AlphaFoldDB" id="A0A4S3L079"/>
<evidence type="ECO:0000256" key="1">
    <source>
        <dbReference type="SAM" id="SignalP"/>
    </source>
</evidence>
<feature type="signal peptide" evidence="1">
    <location>
        <begin position="1"/>
        <end position="21"/>
    </location>
</feature>
<evidence type="ECO:0000313" key="2">
    <source>
        <dbReference type="EMBL" id="TCT01342.1"/>
    </source>
</evidence>
<proteinExistence type="predicted"/>